<name>A0A5R9E5B0_9ACTN</name>
<dbReference type="EMBL" id="VAWE01000001">
    <property type="protein sequence ID" value="TLQ45046.1"/>
    <property type="molecule type" value="Genomic_DNA"/>
</dbReference>
<dbReference type="AlphaFoldDB" id="A0A5R9E5B0"/>
<feature type="compositionally biased region" description="Basic and acidic residues" evidence="1">
    <location>
        <begin position="58"/>
        <end position="67"/>
    </location>
</feature>
<evidence type="ECO:0000256" key="1">
    <source>
        <dbReference type="SAM" id="MobiDB-lite"/>
    </source>
</evidence>
<dbReference type="Proteomes" id="UP000305921">
    <property type="component" value="Unassembled WGS sequence"/>
</dbReference>
<proteinExistence type="predicted"/>
<protein>
    <submittedName>
        <fullName evidence="2">Uncharacterized protein</fullName>
    </submittedName>
</protein>
<organism evidence="2 3">
    <name type="scientific">Streptomyces marianii</name>
    <dbReference type="NCBI Taxonomy" id="1817406"/>
    <lineage>
        <taxon>Bacteria</taxon>
        <taxon>Bacillati</taxon>
        <taxon>Actinomycetota</taxon>
        <taxon>Actinomycetes</taxon>
        <taxon>Kitasatosporales</taxon>
        <taxon>Streptomycetaceae</taxon>
        <taxon>Streptomyces</taxon>
    </lineage>
</organism>
<evidence type="ECO:0000313" key="3">
    <source>
        <dbReference type="Proteomes" id="UP000305921"/>
    </source>
</evidence>
<evidence type="ECO:0000313" key="2">
    <source>
        <dbReference type="EMBL" id="TLQ45046.1"/>
    </source>
</evidence>
<sequence>MSATAEANVWVTEDTGHRLLGQGVAHPASGRRGTVGAVLIYISKLTGRPVRKVAHMRPMDHSGREWTADPDTLQPLRQISPSAPDSGKRS</sequence>
<comment type="caution">
    <text evidence="2">The sequence shown here is derived from an EMBL/GenBank/DDBJ whole genome shotgun (WGS) entry which is preliminary data.</text>
</comment>
<dbReference type="OrthoDB" id="4231406at2"/>
<feature type="region of interest" description="Disordered" evidence="1">
    <location>
        <begin position="58"/>
        <end position="90"/>
    </location>
</feature>
<accession>A0A5R9E5B0</accession>
<reference evidence="2 3" key="1">
    <citation type="submission" date="2019-05" db="EMBL/GenBank/DDBJ databases">
        <title>Streptomyces marianii sp. nov., a novel marine actinomycete from southern coast of India.</title>
        <authorList>
            <person name="Iniyan A.M."/>
            <person name="Wink J."/>
            <person name="Ramprasad E."/>
            <person name="Ramana C.V."/>
            <person name="Bunk B."/>
            <person name="Sproer C."/>
            <person name="Joseph F.-J.R.S."/>
            <person name="Vincent S.G.P."/>
        </authorList>
    </citation>
    <scope>NUCLEOTIDE SEQUENCE [LARGE SCALE GENOMIC DNA]</scope>
    <source>
        <strain evidence="2 3">ICN19</strain>
    </source>
</reference>
<keyword evidence="3" id="KW-1185">Reference proteome</keyword>
<gene>
    <name evidence="2" type="ORF">FEF34_20095</name>
</gene>
<dbReference type="RefSeq" id="WP_138054403.1">
    <property type="nucleotide sequence ID" value="NZ_VAWE01000001.1"/>
</dbReference>